<evidence type="ECO:0000256" key="1">
    <source>
        <dbReference type="SAM" id="Phobius"/>
    </source>
</evidence>
<gene>
    <name evidence="2" type="ORF">OCTVUL_1B026276</name>
</gene>
<dbReference type="AlphaFoldDB" id="A0AA36BAZ1"/>
<keyword evidence="1" id="KW-0472">Membrane</keyword>
<evidence type="ECO:0000313" key="3">
    <source>
        <dbReference type="Proteomes" id="UP001162480"/>
    </source>
</evidence>
<organism evidence="2 3">
    <name type="scientific">Octopus vulgaris</name>
    <name type="common">Common octopus</name>
    <dbReference type="NCBI Taxonomy" id="6645"/>
    <lineage>
        <taxon>Eukaryota</taxon>
        <taxon>Metazoa</taxon>
        <taxon>Spiralia</taxon>
        <taxon>Lophotrochozoa</taxon>
        <taxon>Mollusca</taxon>
        <taxon>Cephalopoda</taxon>
        <taxon>Coleoidea</taxon>
        <taxon>Octopodiformes</taxon>
        <taxon>Octopoda</taxon>
        <taxon>Incirrata</taxon>
        <taxon>Octopodidae</taxon>
        <taxon>Octopus</taxon>
    </lineage>
</organism>
<protein>
    <submittedName>
        <fullName evidence="2">Uncharacterized protein</fullName>
    </submittedName>
</protein>
<name>A0AA36BAZ1_OCTVU</name>
<keyword evidence="1" id="KW-1133">Transmembrane helix</keyword>
<keyword evidence="1" id="KW-0812">Transmembrane</keyword>
<sequence length="83" mass="9531">MNLSLYYKDHSICMNLREESSSTGVINFNAHFTVLFGTTVLLATVTVNLKLKNTNKRKRDKTNEQTTLSIRIDIQHFEVNLSL</sequence>
<proteinExistence type="predicted"/>
<accession>A0AA36BAZ1</accession>
<feature type="transmembrane region" description="Helical" evidence="1">
    <location>
        <begin position="30"/>
        <end position="51"/>
    </location>
</feature>
<dbReference type="EMBL" id="OX597825">
    <property type="protein sequence ID" value="CAI9731086.1"/>
    <property type="molecule type" value="Genomic_DNA"/>
</dbReference>
<reference evidence="2" key="1">
    <citation type="submission" date="2023-08" db="EMBL/GenBank/DDBJ databases">
        <authorList>
            <person name="Alioto T."/>
            <person name="Alioto T."/>
            <person name="Gomez Garrido J."/>
        </authorList>
    </citation>
    <scope>NUCLEOTIDE SEQUENCE</scope>
</reference>
<keyword evidence="3" id="KW-1185">Reference proteome</keyword>
<dbReference type="Proteomes" id="UP001162480">
    <property type="component" value="Chromosome 12"/>
</dbReference>
<evidence type="ECO:0000313" key="2">
    <source>
        <dbReference type="EMBL" id="CAI9731086.1"/>
    </source>
</evidence>